<keyword evidence="8" id="KW-1185">Reference proteome</keyword>
<protein>
    <recommendedName>
        <fullName evidence="4">tRNA pseudouridine synthase A</fullName>
        <ecNumber evidence="4">5.4.99.12</ecNumber>
    </recommendedName>
    <alternativeName>
        <fullName evidence="4">tRNA pseudouridine(38-40) synthase</fullName>
    </alternativeName>
    <alternativeName>
        <fullName evidence="4">tRNA pseudouridylate synthase I</fullName>
    </alternativeName>
    <alternativeName>
        <fullName evidence="4">tRNA-uridine isomerase I</fullName>
    </alternativeName>
</protein>
<evidence type="ECO:0000313" key="8">
    <source>
        <dbReference type="Proteomes" id="UP001524944"/>
    </source>
</evidence>
<sequence>MRNIKLLIEYDGTNYIGWQSQPSYQGKNIQGIIEAGIRKMVHHEVRLNAAGRTDAGVHARGQVANFFTESLIPAERFPWALKGILPYDIVVKAACDVPEDFHARYHATEKTYRYVIRRAALPDAFDWKYGYHFPYPLNISEMEQAARFFLGTHDYRSFCAKGSPVKKFVRTVTRAELIHDGDYLYFDVTAKGFLYHMVRIMVGTLVEIGRGRWQAEDIKRILAKKERKYAGPTALAHGLYLQEVKY</sequence>
<dbReference type="Proteomes" id="UP001524944">
    <property type="component" value="Unassembled WGS sequence"/>
</dbReference>
<comment type="catalytic activity">
    <reaction evidence="4 5">
        <text>uridine(38/39/40) in tRNA = pseudouridine(38/39/40) in tRNA</text>
        <dbReference type="Rhea" id="RHEA:22376"/>
        <dbReference type="Rhea" id="RHEA-COMP:10085"/>
        <dbReference type="Rhea" id="RHEA-COMP:10087"/>
        <dbReference type="ChEBI" id="CHEBI:65314"/>
        <dbReference type="ChEBI" id="CHEBI:65315"/>
        <dbReference type="EC" id="5.4.99.12"/>
    </reaction>
</comment>
<comment type="function">
    <text evidence="4">Formation of pseudouridine at positions 38, 39 and 40 in the anticodon stem and loop of transfer RNAs.</text>
</comment>
<dbReference type="InterPro" id="IPR020103">
    <property type="entry name" value="PsdUridine_synth_cat_dom_sf"/>
</dbReference>
<dbReference type="Gene3D" id="3.30.70.660">
    <property type="entry name" value="Pseudouridine synthase I, catalytic domain, C-terminal subdomain"/>
    <property type="match status" value="1"/>
</dbReference>
<dbReference type="GO" id="GO:0160147">
    <property type="term" value="F:tRNA pseudouridine(38-40) synthase activity"/>
    <property type="evidence" value="ECO:0007669"/>
    <property type="project" value="UniProtKB-EC"/>
</dbReference>
<dbReference type="Pfam" id="PF01416">
    <property type="entry name" value="PseudoU_synth_1"/>
    <property type="match status" value="2"/>
</dbReference>
<proteinExistence type="inferred from homology"/>
<dbReference type="Gene3D" id="3.30.70.580">
    <property type="entry name" value="Pseudouridine synthase I, catalytic domain, N-terminal subdomain"/>
    <property type="match status" value="1"/>
</dbReference>
<dbReference type="CDD" id="cd02570">
    <property type="entry name" value="PseudoU_synth_EcTruA"/>
    <property type="match status" value="1"/>
</dbReference>
<dbReference type="InterPro" id="IPR020094">
    <property type="entry name" value="TruA/RsuA/RluB/E/F_N"/>
</dbReference>
<dbReference type="EC" id="5.4.99.12" evidence="4"/>
<dbReference type="InterPro" id="IPR001406">
    <property type="entry name" value="PsdUridine_synth_TruA"/>
</dbReference>
<feature type="domain" description="Pseudouridine synthase I TruA alpha/beta" evidence="6">
    <location>
        <begin position="8"/>
        <end position="105"/>
    </location>
</feature>
<comment type="caution">
    <text evidence="7">The sequence shown here is derived from an EMBL/GenBank/DDBJ whole genome shotgun (WGS) entry which is preliminary data.</text>
</comment>
<dbReference type="SUPFAM" id="SSF55120">
    <property type="entry name" value="Pseudouridine synthase"/>
    <property type="match status" value="1"/>
</dbReference>
<comment type="subunit">
    <text evidence="4">Homodimer.</text>
</comment>
<evidence type="ECO:0000259" key="6">
    <source>
        <dbReference type="Pfam" id="PF01416"/>
    </source>
</evidence>
<dbReference type="PANTHER" id="PTHR11142:SF0">
    <property type="entry name" value="TRNA PSEUDOURIDINE SYNTHASE-LIKE 1"/>
    <property type="match status" value="1"/>
</dbReference>
<keyword evidence="2 4" id="KW-0819">tRNA processing</keyword>
<name>A0ABT1XZE3_9FIRM</name>
<evidence type="ECO:0000256" key="5">
    <source>
        <dbReference type="RuleBase" id="RU003792"/>
    </source>
</evidence>
<evidence type="ECO:0000256" key="2">
    <source>
        <dbReference type="ARBA" id="ARBA00022694"/>
    </source>
</evidence>
<feature type="domain" description="Pseudouridine synthase I TruA alpha/beta" evidence="6">
    <location>
        <begin position="145"/>
        <end position="246"/>
    </location>
</feature>
<dbReference type="HAMAP" id="MF_00171">
    <property type="entry name" value="TruA"/>
    <property type="match status" value="1"/>
</dbReference>
<organism evidence="7 8">
    <name type="scientific">Dehalobacterium formicoaceticum</name>
    <dbReference type="NCBI Taxonomy" id="51515"/>
    <lineage>
        <taxon>Bacteria</taxon>
        <taxon>Bacillati</taxon>
        <taxon>Bacillota</taxon>
        <taxon>Clostridia</taxon>
        <taxon>Eubacteriales</taxon>
        <taxon>Peptococcaceae</taxon>
        <taxon>Dehalobacterium</taxon>
    </lineage>
</organism>
<comment type="caution">
    <text evidence="4">Lacks conserved residue(s) required for the propagation of feature annotation.</text>
</comment>
<dbReference type="PIRSF" id="PIRSF001430">
    <property type="entry name" value="tRNA_psdUrid_synth"/>
    <property type="match status" value="1"/>
</dbReference>
<dbReference type="NCBIfam" id="TIGR00071">
    <property type="entry name" value="hisT_truA"/>
    <property type="match status" value="1"/>
</dbReference>
<dbReference type="InterPro" id="IPR020095">
    <property type="entry name" value="PsdUridine_synth_TruA_C"/>
</dbReference>
<accession>A0ABT1XZE3</accession>
<evidence type="ECO:0000256" key="1">
    <source>
        <dbReference type="ARBA" id="ARBA00009375"/>
    </source>
</evidence>
<dbReference type="RefSeq" id="WP_089609502.1">
    <property type="nucleotide sequence ID" value="NZ_CP022121.1"/>
</dbReference>
<comment type="similarity">
    <text evidence="1 4 5">Belongs to the tRNA pseudouridine synthase TruA family.</text>
</comment>
<evidence type="ECO:0000313" key="7">
    <source>
        <dbReference type="EMBL" id="MCR6543988.1"/>
    </source>
</evidence>
<gene>
    <name evidence="4 7" type="primary">truA</name>
    <name evidence="7" type="ORF">NVS47_00380</name>
</gene>
<dbReference type="PANTHER" id="PTHR11142">
    <property type="entry name" value="PSEUDOURIDYLATE SYNTHASE"/>
    <property type="match status" value="1"/>
</dbReference>
<keyword evidence="3 4" id="KW-0413">Isomerase</keyword>
<dbReference type="EMBL" id="JANPWE010000001">
    <property type="protein sequence ID" value="MCR6543988.1"/>
    <property type="molecule type" value="Genomic_DNA"/>
</dbReference>
<feature type="binding site" evidence="4">
    <location>
        <position position="112"/>
    </location>
    <ligand>
        <name>substrate</name>
    </ligand>
</feature>
<evidence type="ECO:0000256" key="4">
    <source>
        <dbReference type="HAMAP-Rule" id="MF_00171"/>
    </source>
</evidence>
<reference evidence="7 8" key="1">
    <citation type="submission" date="2022-08" db="EMBL/GenBank/DDBJ databases">
        <title>Proteogenomics of the novel Dehalobacterium formicoaceticum strain EZ94 highlights a key role of methyltransferases during anaerobic dichloromethane degradation.</title>
        <authorList>
            <person name="Wasmund K."/>
        </authorList>
    </citation>
    <scope>NUCLEOTIDE SEQUENCE [LARGE SCALE GENOMIC DNA]</scope>
    <source>
        <strain evidence="7 8">EZ94</strain>
    </source>
</reference>
<feature type="active site" description="Nucleophile" evidence="4">
    <location>
        <position position="54"/>
    </location>
</feature>
<evidence type="ECO:0000256" key="3">
    <source>
        <dbReference type="ARBA" id="ARBA00023235"/>
    </source>
</evidence>
<dbReference type="InterPro" id="IPR020097">
    <property type="entry name" value="PsdUridine_synth_TruA_a/b_dom"/>
</dbReference>